<organism evidence="20 21">
    <name type="scientific">Variovorax paradoxus</name>
    <dbReference type="NCBI Taxonomy" id="34073"/>
    <lineage>
        <taxon>Bacteria</taxon>
        <taxon>Pseudomonadati</taxon>
        <taxon>Pseudomonadota</taxon>
        <taxon>Betaproteobacteria</taxon>
        <taxon>Burkholderiales</taxon>
        <taxon>Comamonadaceae</taxon>
        <taxon>Variovorax</taxon>
    </lineage>
</organism>
<feature type="domain" description="TonB-dependent receptor plug" evidence="19">
    <location>
        <begin position="81"/>
        <end position="178"/>
    </location>
</feature>
<comment type="subcellular location">
    <subcellularLocation>
        <location evidence="1 14">Cell outer membrane</location>
        <topology evidence="1 14">Multi-pass membrane protein</topology>
    </subcellularLocation>
</comment>
<dbReference type="Pfam" id="PF00593">
    <property type="entry name" value="TonB_dep_Rec_b-barrel"/>
    <property type="match status" value="1"/>
</dbReference>
<dbReference type="GO" id="GO:0015344">
    <property type="term" value="F:siderophore uptake transmembrane transporter activity"/>
    <property type="evidence" value="ECO:0007669"/>
    <property type="project" value="TreeGrafter"/>
</dbReference>
<keyword evidence="13 14" id="KW-0998">Cell outer membrane</keyword>
<evidence type="ECO:0000256" key="16">
    <source>
        <dbReference type="RuleBase" id="RU003357"/>
    </source>
</evidence>
<dbReference type="PANTHER" id="PTHR32552">
    <property type="entry name" value="FERRICHROME IRON RECEPTOR-RELATED"/>
    <property type="match status" value="1"/>
</dbReference>
<evidence type="ECO:0000313" key="21">
    <source>
        <dbReference type="Proteomes" id="UP000249135"/>
    </source>
</evidence>
<keyword evidence="9" id="KW-0406">Ion transport</keyword>
<evidence type="ECO:0000313" key="20">
    <source>
        <dbReference type="EMBL" id="PZQ73790.1"/>
    </source>
</evidence>
<keyword evidence="12 20" id="KW-0675">Receptor</keyword>
<keyword evidence="5" id="KW-0410">Iron transport</keyword>
<feature type="domain" description="TonB-dependent receptor-like beta-barrel" evidence="18">
    <location>
        <begin position="297"/>
        <end position="701"/>
    </location>
</feature>
<dbReference type="InterPro" id="IPR037066">
    <property type="entry name" value="Plug_dom_sf"/>
</dbReference>
<dbReference type="Pfam" id="PF07715">
    <property type="entry name" value="Plug"/>
    <property type="match status" value="1"/>
</dbReference>
<dbReference type="Gene3D" id="2.40.170.20">
    <property type="entry name" value="TonB-dependent receptor, beta-barrel domain"/>
    <property type="match status" value="1"/>
</dbReference>
<evidence type="ECO:0000256" key="10">
    <source>
        <dbReference type="ARBA" id="ARBA00023077"/>
    </source>
</evidence>
<dbReference type="Gene3D" id="2.170.130.10">
    <property type="entry name" value="TonB-dependent receptor, plug domain"/>
    <property type="match status" value="1"/>
</dbReference>
<evidence type="ECO:0000256" key="9">
    <source>
        <dbReference type="ARBA" id="ARBA00023065"/>
    </source>
</evidence>
<dbReference type="InterPro" id="IPR036942">
    <property type="entry name" value="Beta-barrel_TonB_sf"/>
</dbReference>
<dbReference type="GO" id="GO:0009279">
    <property type="term" value="C:cell outer membrane"/>
    <property type="evidence" value="ECO:0007669"/>
    <property type="project" value="UniProtKB-SubCell"/>
</dbReference>
<dbReference type="PROSITE" id="PS01156">
    <property type="entry name" value="TONB_DEPENDENT_REC_2"/>
    <property type="match status" value="1"/>
</dbReference>
<dbReference type="InterPro" id="IPR039426">
    <property type="entry name" value="TonB-dep_rcpt-like"/>
</dbReference>
<evidence type="ECO:0000256" key="14">
    <source>
        <dbReference type="PROSITE-ProRule" id="PRU01360"/>
    </source>
</evidence>
<feature type="short sequence motif" description="TonB C-terminal box" evidence="15">
    <location>
        <begin position="715"/>
        <end position="732"/>
    </location>
</feature>
<dbReference type="InterPro" id="IPR010917">
    <property type="entry name" value="TonB_rcpt_CS"/>
</dbReference>
<keyword evidence="7 17" id="KW-0732">Signal</keyword>
<dbReference type="AlphaFoldDB" id="A0A2W5SG06"/>
<evidence type="ECO:0000256" key="3">
    <source>
        <dbReference type="ARBA" id="ARBA00022448"/>
    </source>
</evidence>
<evidence type="ECO:0000256" key="2">
    <source>
        <dbReference type="ARBA" id="ARBA00009810"/>
    </source>
</evidence>
<evidence type="ECO:0000256" key="13">
    <source>
        <dbReference type="ARBA" id="ARBA00023237"/>
    </source>
</evidence>
<dbReference type="GO" id="GO:0038023">
    <property type="term" value="F:signaling receptor activity"/>
    <property type="evidence" value="ECO:0007669"/>
    <property type="project" value="InterPro"/>
</dbReference>
<keyword evidence="4 14" id="KW-1134">Transmembrane beta strand</keyword>
<dbReference type="InterPro" id="IPR000531">
    <property type="entry name" value="Beta-barrel_TonB"/>
</dbReference>
<name>A0A2W5SG06_VARPD</name>
<gene>
    <name evidence="20" type="ORF">DI563_13940</name>
</gene>
<dbReference type="Proteomes" id="UP000249135">
    <property type="component" value="Unassembled WGS sequence"/>
</dbReference>
<evidence type="ECO:0000256" key="8">
    <source>
        <dbReference type="ARBA" id="ARBA00023004"/>
    </source>
</evidence>
<proteinExistence type="inferred from homology"/>
<dbReference type="InterPro" id="IPR012910">
    <property type="entry name" value="Plug_dom"/>
</dbReference>
<dbReference type="FunFam" id="2.170.130.10:FF:000010">
    <property type="entry name" value="Ferripyoverdine receptor"/>
    <property type="match status" value="1"/>
</dbReference>
<evidence type="ECO:0000256" key="15">
    <source>
        <dbReference type="PROSITE-ProRule" id="PRU10144"/>
    </source>
</evidence>
<dbReference type="PANTHER" id="PTHR32552:SF74">
    <property type="entry name" value="HYDROXAMATE SIDEROPHORE RECEPTOR FHUE"/>
    <property type="match status" value="1"/>
</dbReference>
<evidence type="ECO:0000256" key="4">
    <source>
        <dbReference type="ARBA" id="ARBA00022452"/>
    </source>
</evidence>
<feature type="chain" id="PRO_5016024829" evidence="17">
    <location>
        <begin position="31"/>
        <end position="732"/>
    </location>
</feature>
<evidence type="ECO:0000256" key="5">
    <source>
        <dbReference type="ARBA" id="ARBA00022496"/>
    </source>
</evidence>
<evidence type="ECO:0000259" key="19">
    <source>
        <dbReference type="Pfam" id="PF07715"/>
    </source>
</evidence>
<keyword evidence="8" id="KW-0408">Iron</keyword>
<dbReference type="SUPFAM" id="SSF56935">
    <property type="entry name" value="Porins"/>
    <property type="match status" value="1"/>
</dbReference>
<comment type="caution">
    <text evidence="20">The sequence shown here is derived from an EMBL/GenBank/DDBJ whole genome shotgun (WGS) entry which is preliminary data.</text>
</comment>
<keyword evidence="6 14" id="KW-0812">Transmembrane</keyword>
<evidence type="ECO:0000256" key="1">
    <source>
        <dbReference type="ARBA" id="ARBA00004571"/>
    </source>
</evidence>
<evidence type="ECO:0000256" key="11">
    <source>
        <dbReference type="ARBA" id="ARBA00023136"/>
    </source>
</evidence>
<keyword evidence="10 16" id="KW-0798">TonB box</keyword>
<comment type="similarity">
    <text evidence="2 14 16">Belongs to the TonB-dependent receptor family.</text>
</comment>
<dbReference type="GO" id="GO:0015891">
    <property type="term" value="P:siderophore transport"/>
    <property type="evidence" value="ECO:0007669"/>
    <property type="project" value="InterPro"/>
</dbReference>
<evidence type="ECO:0000259" key="18">
    <source>
        <dbReference type="Pfam" id="PF00593"/>
    </source>
</evidence>
<reference evidence="20 21" key="1">
    <citation type="submission" date="2017-08" db="EMBL/GenBank/DDBJ databases">
        <title>Infants hospitalized years apart are colonized by the same room-sourced microbial strains.</title>
        <authorList>
            <person name="Brooks B."/>
            <person name="Olm M.R."/>
            <person name="Firek B.A."/>
            <person name="Baker R."/>
            <person name="Thomas B.C."/>
            <person name="Morowitz M.J."/>
            <person name="Banfield J.F."/>
        </authorList>
    </citation>
    <scope>NUCLEOTIDE SEQUENCE [LARGE SCALE GENOMIC DNA]</scope>
    <source>
        <strain evidence="20">S2_005_003_R2_41</strain>
    </source>
</reference>
<dbReference type="EMBL" id="QFPP01000165">
    <property type="protein sequence ID" value="PZQ73790.1"/>
    <property type="molecule type" value="Genomic_DNA"/>
</dbReference>
<dbReference type="NCBIfam" id="TIGR01783">
    <property type="entry name" value="TonB-siderophor"/>
    <property type="match status" value="1"/>
</dbReference>
<evidence type="ECO:0000256" key="6">
    <source>
        <dbReference type="ARBA" id="ARBA00022692"/>
    </source>
</evidence>
<dbReference type="CDD" id="cd01347">
    <property type="entry name" value="ligand_gated_channel"/>
    <property type="match status" value="1"/>
</dbReference>
<protein>
    <submittedName>
        <fullName evidence="20">TonB-dependent siderophore receptor</fullName>
    </submittedName>
</protein>
<evidence type="ECO:0000256" key="12">
    <source>
        <dbReference type="ARBA" id="ARBA00023170"/>
    </source>
</evidence>
<dbReference type="PROSITE" id="PS52016">
    <property type="entry name" value="TONB_DEPENDENT_REC_3"/>
    <property type="match status" value="1"/>
</dbReference>
<evidence type="ECO:0000256" key="7">
    <source>
        <dbReference type="ARBA" id="ARBA00022729"/>
    </source>
</evidence>
<sequence>MKTASLPRPVAPARLTPLALCVAAALPALAWAQQAAPEAPAAAATLPAVQVEAAGNPETTEGTGSYTTGASRTATPLSLSLRETPQSVTVVTQQRIEDQRLRTITDVMNNTTVNQYETSRGQFVSRGFKINTLLIDGVPTTWEQPWSSGEIFTSLAMYDRVEVVRGATGLTTGAGDPSAAVNLVRKRASSKVFTGNVELDYGSWANRRALVDLSTPVNAAGTVRARVVGELEDKNSYVRGLNNKNETLFATVEADLTPQTLLTAGFSHQKLKTKGPMWGGLPVWYAEGLMTNWDTSKSTAANWTRWDTTYDTYFASLEHRFGNGWRLKASYTRGDREADSHLLYLSGAPSVFTGLGLYTFAASYLVKTKQDDIGLQAGGPFQLFGREHEAVFGYAGSTQKFHADSRPATPSVGFASNFNTWNGDFPEPTWGALTYYGKSETRQDAIYGAARFNVADPLKLIVGTRLTNYRRWGDDIYSNPYSIRARSEVTPYAGVVFDVTKQLSAYASYTSIFQPQTQRDIGGNTLDPIKGKAFEAGLKGEFLDGKLNASASVFHIKQNNLAVATTDRLVGIGGLPETAYRASDGATSKGFELEVSGEIAPRWNLAAGYTQYTLKDADGTQVNTIFPRKLLRVFTTYRLTGALAGLTLGGGVNWQGRTYTDAVNPLGATQRINQGAYALVNLMARYDFNDRLSAQLNIDNVTNKKTYGMFDAYDQITYGAPRSATVSMKYRF</sequence>
<evidence type="ECO:0000256" key="17">
    <source>
        <dbReference type="SAM" id="SignalP"/>
    </source>
</evidence>
<feature type="signal peptide" evidence="17">
    <location>
        <begin position="1"/>
        <end position="30"/>
    </location>
</feature>
<keyword evidence="11 14" id="KW-0472">Membrane</keyword>
<keyword evidence="3 14" id="KW-0813">Transport</keyword>
<dbReference type="InterPro" id="IPR010105">
    <property type="entry name" value="TonB_sidphr_rcpt"/>
</dbReference>
<accession>A0A2W5SG06</accession>